<keyword evidence="1" id="KW-0396">Initiation factor</keyword>
<dbReference type="Proteomes" id="UP000325081">
    <property type="component" value="Unassembled WGS sequence"/>
</dbReference>
<gene>
    <name evidence="1" type="ORF">STAS_08871</name>
</gene>
<dbReference type="PANTHER" id="PTHR33384:SF1">
    <property type="entry name" value="EXPRESSED PROTEIN"/>
    <property type="match status" value="1"/>
</dbReference>
<sequence length="176" mass="19247">MNHLAIQQKSFAATYRSMEKKEHVVCPKPRRLALLHATLTEPSQVRPLHCHSSLHQEVFDAKAGNELLDIILTKGSNTNCDSSQPAEPIASSPPFFCGSPPSRVSNNPLIQDSQFGNTKFTMGPPRTIPTPLGPAHFPSSSACKPGNYSGANFGNNPVFRVEGFECLDRDRIVCFV</sequence>
<proteinExistence type="predicted"/>
<dbReference type="OrthoDB" id="1917254at2759"/>
<organism evidence="1 2">
    <name type="scientific">Striga asiatica</name>
    <name type="common">Asiatic witchweed</name>
    <name type="synonym">Buchnera asiatica</name>
    <dbReference type="NCBI Taxonomy" id="4170"/>
    <lineage>
        <taxon>Eukaryota</taxon>
        <taxon>Viridiplantae</taxon>
        <taxon>Streptophyta</taxon>
        <taxon>Embryophyta</taxon>
        <taxon>Tracheophyta</taxon>
        <taxon>Spermatophyta</taxon>
        <taxon>Magnoliopsida</taxon>
        <taxon>eudicotyledons</taxon>
        <taxon>Gunneridae</taxon>
        <taxon>Pentapetalae</taxon>
        <taxon>asterids</taxon>
        <taxon>lamiids</taxon>
        <taxon>Lamiales</taxon>
        <taxon>Orobanchaceae</taxon>
        <taxon>Buchnereae</taxon>
        <taxon>Striga</taxon>
    </lineage>
</organism>
<accession>A0A5A7PJ37</accession>
<dbReference type="AlphaFoldDB" id="A0A5A7PJ37"/>
<protein>
    <submittedName>
        <fullName evidence="1">Translation initiation factor IF-2</fullName>
    </submittedName>
</protein>
<dbReference type="PANTHER" id="PTHR33384">
    <property type="entry name" value="EXPRESSED PROTEIN"/>
    <property type="match status" value="1"/>
</dbReference>
<comment type="caution">
    <text evidence="1">The sequence shown here is derived from an EMBL/GenBank/DDBJ whole genome shotgun (WGS) entry which is preliminary data.</text>
</comment>
<dbReference type="GO" id="GO:0003743">
    <property type="term" value="F:translation initiation factor activity"/>
    <property type="evidence" value="ECO:0007669"/>
    <property type="project" value="UniProtKB-KW"/>
</dbReference>
<dbReference type="EMBL" id="BKCP01004628">
    <property type="protein sequence ID" value="GER32779.1"/>
    <property type="molecule type" value="Genomic_DNA"/>
</dbReference>
<evidence type="ECO:0000313" key="2">
    <source>
        <dbReference type="Proteomes" id="UP000325081"/>
    </source>
</evidence>
<keyword evidence="1" id="KW-0648">Protein biosynthesis</keyword>
<keyword evidence="2" id="KW-1185">Reference proteome</keyword>
<name>A0A5A7PJ37_STRAF</name>
<evidence type="ECO:0000313" key="1">
    <source>
        <dbReference type="EMBL" id="GER32779.1"/>
    </source>
</evidence>
<reference evidence="2" key="1">
    <citation type="journal article" date="2019" name="Curr. Biol.">
        <title>Genome Sequence of Striga asiatica Provides Insight into the Evolution of Plant Parasitism.</title>
        <authorList>
            <person name="Yoshida S."/>
            <person name="Kim S."/>
            <person name="Wafula E.K."/>
            <person name="Tanskanen J."/>
            <person name="Kim Y.M."/>
            <person name="Honaas L."/>
            <person name="Yang Z."/>
            <person name="Spallek T."/>
            <person name="Conn C.E."/>
            <person name="Ichihashi Y."/>
            <person name="Cheong K."/>
            <person name="Cui S."/>
            <person name="Der J.P."/>
            <person name="Gundlach H."/>
            <person name="Jiao Y."/>
            <person name="Hori C."/>
            <person name="Ishida J.K."/>
            <person name="Kasahara H."/>
            <person name="Kiba T."/>
            <person name="Kim M.S."/>
            <person name="Koo N."/>
            <person name="Laohavisit A."/>
            <person name="Lee Y.H."/>
            <person name="Lumba S."/>
            <person name="McCourt P."/>
            <person name="Mortimer J.C."/>
            <person name="Mutuku J.M."/>
            <person name="Nomura T."/>
            <person name="Sasaki-Sekimoto Y."/>
            <person name="Seto Y."/>
            <person name="Wang Y."/>
            <person name="Wakatake T."/>
            <person name="Sakakibara H."/>
            <person name="Demura T."/>
            <person name="Yamaguchi S."/>
            <person name="Yoneyama K."/>
            <person name="Manabe R.I."/>
            <person name="Nelson D.C."/>
            <person name="Schulman A.H."/>
            <person name="Timko M.P."/>
            <person name="dePamphilis C.W."/>
            <person name="Choi D."/>
            <person name="Shirasu K."/>
        </authorList>
    </citation>
    <scope>NUCLEOTIDE SEQUENCE [LARGE SCALE GENOMIC DNA]</scope>
    <source>
        <strain evidence="2">cv. UVA1</strain>
    </source>
</reference>